<dbReference type="PRINTS" id="PR00375">
    <property type="entry name" value="HUNTINGTIN"/>
</dbReference>
<evidence type="ECO:0000256" key="6">
    <source>
        <dbReference type="ARBA" id="ARBA00023242"/>
    </source>
</evidence>
<gene>
    <name evidence="7" type="ORF">ACAOBT_LOCUS19465</name>
</gene>
<comment type="caution">
    <text evidence="7">The sequence shown here is derived from an EMBL/GenBank/DDBJ whole genome shotgun (WGS) entry which is preliminary data.</text>
</comment>
<dbReference type="GO" id="GO:0005737">
    <property type="term" value="C:cytoplasm"/>
    <property type="evidence" value="ECO:0007669"/>
    <property type="project" value="UniProtKB-SubCell"/>
</dbReference>
<dbReference type="Pfam" id="PF12372">
    <property type="entry name" value="Htt_N-HEAT"/>
    <property type="match status" value="1"/>
</dbReference>
<reference evidence="7" key="1">
    <citation type="submission" date="2022-03" db="EMBL/GenBank/DDBJ databases">
        <authorList>
            <person name="Sayadi A."/>
        </authorList>
    </citation>
    <scope>NUCLEOTIDE SEQUENCE</scope>
</reference>
<dbReference type="PANTHER" id="PTHR10170">
    <property type="entry name" value="HUNTINGTON DISEASE PROTEIN"/>
    <property type="match status" value="1"/>
</dbReference>
<dbReference type="InterPro" id="IPR024613">
    <property type="entry name" value="Huntingtin_N_HEAT_rpt-2"/>
</dbReference>
<evidence type="ECO:0000256" key="4">
    <source>
        <dbReference type="ARBA" id="ARBA00007153"/>
    </source>
</evidence>
<dbReference type="InterPro" id="IPR011989">
    <property type="entry name" value="ARM-like"/>
</dbReference>
<dbReference type="Gene3D" id="1.25.10.10">
    <property type="entry name" value="Leucine-rich Repeat Variant"/>
    <property type="match status" value="2"/>
</dbReference>
<dbReference type="OrthoDB" id="10065698at2759"/>
<keyword evidence="5" id="KW-0963">Cytoplasm</keyword>
<evidence type="ECO:0000313" key="8">
    <source>
        <dbReference type="Proteomes" id="UP001152888"/>
    </source>
</evidence>
<evidence type="ECO:0000256" key="5">
    <source>
        <dbReference type="ARBA" id="ARBA00022490"/>
    </source>
</evidence>
<comment type="function">
    <text evidence="1">May play a role in microtubule-mediated transport or vesicle function.</text>
</comment>
<comment type="subcellular location">
    <subcellularLocation>
        <location evidence="3">Cytoplasm</location>
    </subcellularLocation>
    <subcellularLocation>
        <location evidence="2">Nucleus</location>
    </subcellularLocation>
</comment>
<dbReference type="GO" id="GO:0005634">
    <property type="term" value="C:nucleus"/>
    <property type="evidence" value="ECO:0007669"/>
    <property type="project" value="UniProtKB-SubCell"/>
</dbReference>
<dbReference type="Pfam" id="PF20926">
    <property type="entry name" value="Htt_N-HEAT_1"/>
    <property type="match status" value="1"/>
</dbReference>
<dbReference type="InterPro" id="IPR048413">
    <property type="entry name" value="Htt_C-HEAT_rpt"/>
</dbReference>
<dbReference type="SUPFAM" id="SSF48371">
    <property type="entry name" value="ARM repeat"/>
    <property type="match status" value="1"/>
</dbReference>
<proteinExistence type="inferred from homology"/>
<evidence type="ECO:0000313" key="7">
    <source>
        <dbReference type="EMBL" id="CAH1990106.1"/>
    </source>
</evidence>
<keyword evidence="6" id="KW-0539">Nucleus</keyword>
<comment type="similarity">
    <text evidence="4">Belongs to the huntingtin family.</text>
</comment>
<name>A0A9P0LFA3_ACAOB</name>
<dbReference type="Pfam" id="PF20927">
    <property type="entry name" value="Htt_C-HEAT"/>
    <property type="match status" value="2"/>
</dbReference>
<evidence type="ECO:0000256" key="2">
    <source>
        <dbReference type="ARBA" id="ARBA00004123"/>
    </source>
</evidence>
<evidence type="ECO:0000256" key="1">
    <source>
        <dbReference type="ARBA" id="ARBA00002907"/>
    </source>
</evidence>
<dbReference type="InterPro" id="IPR048412">
    <property type="entry name" value="Htt_bridge"/>
</dbReference>
<protein>
    <recommendedName>
        <fullName evidence="9">Huntingtin</fullName>
    </recommendedName>
</protein>
<dbReference type="InterPro" id="IPR028426">
    <property type="entry name" value="Huntingtin_fam"/>
</dbReference>
<accession>A0A9P0LFA3</accession>
<dbReference type="InterPro" id="IPR048411">
    <property type="entry name" value="Htt_N_HEAT_rpt-1"/>
</dbReference>
<organism evidence="7 8">
    <name type="scientific">Acanthoscelides obtectus</name>
    <name type="common">Bean weevil</name>
    <name type="synonym">Bruchus obtectus</name>
    <dbReference type="NCBI Taxonomy" id="200917"/>
    <lineage>
        <taxon>Eukaryota</taxon>
        <taxon>Metazoa</taxon>
        <taxon>Ecdysozoa</taxon>
        <taxon>Arthropoda</taxon>
        <taxon>Hexapoda</taxon>
        <taxon>Insecta</taxon>
        <taxon>Pterygota</taxon>
        <taxon>Neoptera</taxon>
        <taxon>Endopterygota</taxon>
        <taxon>Coleoptera</taxon>
        <taxon>Polyphaga</taxon>
        <taxon>Cucujiformia</taxon>
        <taxon>Chrysomeloidea</taxon>
        <taxon>Chrysomelidae</taxon>
        <taxon>Bruchinae</taxon>
        <taxon>Bruchini</taxon>
        <taxon>Acanthoscelides</taxon>
    </lineage>
</organism>
<dbReference type="PANTHER" id="PTHR10170:SF10">
    <property type="entry name" value="HUNTINGTIN"/>
    <property type="match status" value="1"/>
</dbReference>
<dbReference type="EMBL" id="CAKOFQ010007079">
    <property type="protein sequence ID" value="CAH1990106.1"/>
    <property type="molecule type" value="Genomic_DNA"/>
</dbReference>
<dbReference type="InterPro" id="IPR000091">
    <property type="entry name" value="Huntingtin"/>
</dbReference>
<dbReference type="Proteomes" id="UP001152888">
    <property type="component" value="Unassembled WGS sequence"/>
</dbReference>
<dbReference type="Pfam" id="PF20925">
    <property type="entry name" value="Htt_bridge"/>
    <property type="match status" value="1"/>
</dbReference>
<sequence>MATQDKLQKSLDALKNLSKNLQPDTIKKKEKIQHCYTITDAISNPTIKISPSFQNLLGSTIQTFLNLCDDPDADIRMTSEECLNRIIRALSDHIGRIQIELHKEIKQNGNAKTLRAALWLFSVMAYQIKPQKGKIYVTNLFPSIMKITERTEESIHETLAVSLLKIMKALGCFTSENEIRVLLKAFLKNIGNTSPVIRRTTVTSILAIILNCKKPSLFITRCLNYLLDILVPVNETQTTHNILGFMLCMKSLLPHISFARDDPDIPSEMITQKLLQVFELCDHYLTHKDHNVVNACLETLNVLLQNSTSEVQKKLLSDKGLGVSKIFNSAIRNRSPSQLSITTNTTMGDESVFSESELTETIHTDIEKWIDESKLSVMNINFAKTISKSQSLEKIDNFLPEDDCHGYGYQKMNELGGEKFVSKLKTHSVGEELEALTISENSSEKSCSEEKAVSEDEAQEIDVGSIYDNHPLLHLIRLICKQFLLTGTPGNYIPDKTVRVSVKHLALTCLSTCFRLCPTGMFVALDKSGGQSESRKTCQAVGDLLLFRGHCDPQLRGAVRMLLGEFARTVSTQGGKDGYEGWIERNAGDRGEAFSVQRLAEIFLEGLTDESSTCIRQTLISLEISLGHLLASKNSSAMLPVLEHLPLLAKNPYWLVKVELCELVSKIDYISVQFVTNSSDFQQKIIYNVLFELLDDSDQRVRTAAGNAIVKIIPQLYFAEYRVREDAVTTKAVLQTENLFECLKESGSDTSVNRKNFIRQMPFPFNEMLQKPCRRIEFSLSKILVKLCNFVLTSTSKHLISGSLETLSYLSKTYPCTVYRHAWCTKDFKKTEDITKETLPDLLKMCVNMFASSTHIYDIQTHMKVLDLTANLYAGNSLALIGPHVDSEFTPLVWAMFSSESFGNLSEQYLTHIVKLLNIFNHVLNELTPLPPQSKTILPSLPPAANLSPIKRRKSDLDKKMLTTLKSEKDERNERRDGMKSTLGSFVQSSHYMRVFEGLKGAFMNYKMSLDTESSHTFVDLMVATLRNISVLMEVGSLTEFSRVSEDILSYFRSTFTVKPSATVEGVQQLLKCLFGTNLAANIAELSTNRKEDDEIVEGFHYNVYHKPYSFVTQHVYLLDNISRFGLDDDSTVMGYLHRKDVKRRSVILTKSSDKILATYIRIFEPMVIKSLRQYTITSDVELQCQVLQLLSQLVQLRVNYCLLDSDQVFINFVLKQFEYIEEGQIPHSDELIPKIFQFLVQLSYSKQHSKCIISVPKIIQLCDGLMASGQPAATHCIPALEPIVDDIFLTRNKSNTTDMKELETTREVVLSMLLRLTGHKQVMDLITLILEDSKYCIDNTEKWQDWSTRVFSVLLPLLKQNKLKMSNPEEFVALKGLIMALNPEVFHPFDEITVTFFQEPPRDADISVFNSWLAKVQILLNVLSPLKEDTLLSKIEKLKSEFSPASIFENVTTKADPLNVNNNAETFQNIRAEFIFVRFLLRIISLSAKKCFEVIQNQEGGFLMQQVSAFLMHSLYIFQSGNHLKITKTAIRTLMENTPRDQQNIVQVNEISEIFLSLSNFYPVLSCQWCCVLASVNYFDEKLNSMVFEDDPKDARVRTKKSIDSEIVKAGAAICFCDYLTENSTETNLAVQFLKGNSKLLVMLYEEPPAQEFISFVHRDAVLSKLFIEELSRQICDIDPLVDKMRFLRSIENCHSSQIGAVLKLLVPKILNFHQAVVSRLAANMASRKVEILLTLSPEEVKQLLSKEDLERIQKSLIDLKLVRRHEALVSLLNKLTQFYKLPPIEFEQRRTVNAEHIKTLKINKKWYLSQIQARYDDVNVADETAELLSKLEYNEIISFMSSSSFNKSCLKDCLRLGLEMNRKDDESDIAKASVDCVVKDVTSIVSRIGQAQQVFSTPVSNQLHPLFENEDFSSLLRSIAQCIPLLLDCSCAKSKKFTINNWEEFLIFGAICLEYISYLHKSRKTITKVHTVDIFLSAAHSIFKESFVCDLLSDEGKKSWYCSSVTSIYNLVEILLRNDVPLPSIPNYLKELTQSTDNSTLIDSCHNLYTLVTWIYHQKGVNKTNIPEFLFEKLKRLVISFSRASLGNSYVLLPSTAWKTGWRPENVNLTQVGVLPMEVLQEIDVLEEFIFRITLLGWTSRQQFEETWMCLLSVLCRPTTEELDSIEFNEAAHTSALAIKAISSLLLQTLTCSQAGNPNVFKCVHVSRNEEIPNENICIKKLKVVQDCMQSKCENSCDLCNKKYTLNIFNPRNFEKLSHKYGYGQVSVKYFLIVTGSKDSEDYCIASEVYRSRKKMLEESGLDINSCLQFLIDYFTQLMKPQAKTHIMVLHEAIRSTLIISDLFMDKAQFSWLLDVFLELSKLHTVEDELLHQYLITGICKAVAVLSPELEVYEQVKKMLTLYLKSPYLSSRIASLYGLLYILEGCKLSNITIGGMSEEMQVIVPLAVEYVQFNLNVNNVLKKSQEHSSLVWSLAFYLLENVDERNLDQNFVATTISTAFSILAGSSDLLHVAIIKGLERLLVVKSTNYLEKFGKQYSKLALEMMKHDNPSIALLGTQLLLSYMYTDCTNQLQSSQSLTNAQVNPDQLVQTIEKMSSIFERIKKGYVYEVEILCSVLPIVLEDFFSPSDILTKVIGEFLSSQQPHPKLLSRVVFQLFQSAILKDQLPLLQDWVVFSLSNFTQSFSIGMATWCLTCFFLSASANPWLRSYFPYVQTRVGRYEYEDKTMLCIAGADFYRNLSSETQRQTFVDNFQKAKDQPDTPYNDLLLSL</sequence>
<evidence type="ECO:0008006" key="9">
    <source>
        <dbReference type="Google" id="ProtNLM"/>
    </source>
</evidence>
<keyword evidence="8" id="KW-1185">Reference proteome</keyword>
<dbReference type="InterPro" id="IPR016024">
    <property type="entry name" value="ARM-type_fold"/>
</dbReference>
<evidence type="ECO:0000256" key="3">
    <source>
        <dbReference type="ARBA" id="ARBA00004496"/>
    </source>
</evidence>